<evidence type="ECO:0000256" key="1">
    <source>
        <dbReference type="SAM" id="MobiDB-lite"/>
    </source>
</evidence>
<evidence type="ECO:0000313" key="3">
    <source>
        <dbReference type="Proteomes" id="UP000288805"/>
    </source>
</evidence>
<proteinExistence type="predicted"/>
<sequence>MMDGRVNDLSQNIDNLQYRISRITNLNIVQEKGKFPSQPHQNPKGIHEVEAQEGQSYQMREVKVVITLRSGKEVDLPTSKPEQESNSEEEK</sequence>
<accession>A0A438C4P2</accession>
<dbReference type="AlphaFoldDB" id="A0A438C4P2"/>
<dbReference type="Proteomes" id="UP000288805">
    <property type="component" value="Unassembled WGS sequence"/>
</dbReference>
<organism evidence="2 3">
    <name type="scientific">Vitis vinifera</name>
    <name type="common">Grape</name>
    <dbReference type="NCBI Taxonomy" id="29760"/>
    <lineage>
        <taxon>Eukaryota</taxon>
        <taxon>Viridiplantae</taxon>
        <taxon>Streptophyta</taxon>
        <taxon>Embryophyta</taxon>
        <taxon>Tracheophyta</taxon>
        <taxon>Spermatophyta</taxon>
        <taxon>Magnoliopsida</taxon>
        <taxon>eudicotyledons</taxon>
        <taxon>Gunneridae</taxon>
        <taxon>Pentapetalae</taxon>
        <taxon>rosids</taxon>
        <taxon>Vitales</taxon>
        <taxon>Vitaceae</taxon>
        <taxon>Viteae</taxon>
        <taxon>Vitis</taxon>
    </lineage>
</organism>
<name>A0A438C4P2_VITVI</name>
<reference evidence="2 3" key="1">
    <citation type="journal article" date="2018" name="PLoS Genet.">
        <title>Population sequencing reveals clonal diversity and ancestral inbreeding in the grapevine cultivar Chardonnay.</title>
        <authorList>
            <person name="Roach M.J."/>
            <person name="Johnson D.L."/>
            <person name="Bohlmann J."/>
            <person name="van Vuuren H.J."/>
            <person name="Jones S.J."/>
            <person name="Pretorius I.S."/>
            <person name="Schmidt S.A."/>
            <person name="Borneman A.R."/>
        </authorList>
    </citation>
    <scope>NUCLEOTIDE SEQUENCE [LARGE SCALE GENOMIC DNA]</scope>
    <source>
        <strain evidence="3">cv. Chardonnay</strain>
        <tissue evidence="2">Leaf</tissue>
    </source>
</reference>
<evidence type="ECO:0000313" key="2">
    <source>
        <dbReference type="EMBL" id="RVW18210.1"/>
    </source>
</evidence>
<dbReference type="EMBL" id="QGNW01002544">
    <property type="protein sequence ID" value="RVW18210.1"/>
    <property type="molecule type" value="Genomic_DNA"/>
</dbReference>
<protein>
    <submittedName>
        <fullName evidence="2">Uncharacterized protein</fullName>
    </submittedName>
</protein>
<feature type="region of interest" description="Disordered" evidence="1">
    <location>
        <begin position="70"/>
        <end position="91"/>
    </location>
</feature>
<comment type="caution">
    <text evidence="2">The sequence shown here is derived from an EMBL/GenBank/DDBJ whole genome shotgun (WGS) entry which is preliminary data.</text>
</comment>
<gene>
    <name evidence="2" type="ORF">CK203_106147</name>
</gene>